<evidence type="ECO:0000313" key="7">
    <source>
        <dbReference type="EMBL" id="XAH75422.1"/>
    </source>
</evidence>
<dbReference type="Gene3D" id="3.30.1110.20">
    <property type="match status" value="1"/>
</dbReference>
<keyword evidence="3" id="KW-0479">Metal-binding</keyword>
<evidence type="ECO:0000256" key="1">
    <source>
        <dbReference type="ARBA" id="ARBA00022490"/>
    </source>
</evidence>
<dbReference type="PANTHER" id="PTHR21208">
    <property type="entry name" value="ADP-DEPENDENT GLUCOKINASE"/>
    <property type="match status" value="1"/>
</dbReference>
<proteinExistence type="predicted"/>
<name>A0ABZ3EYU0_9FIRM</name>
<keyword evidence="2" id="KW-0808">Transferase</keyword>
<dbReference type="EMBL" id="CP146256">
    <property type="protein sequence ID" value="XAH75422.1"/>
    <property type="molecule type" value="Genomic_DNA"/>
</dbReference>
<dbReference type="Proteomes" id="UP001451571">
    <property type="component" value="Chromosome"/>
</dbReference>
<dbReference type="RefSeq" id="WP_342758984.1">
    <property type="nucleotide sequence ID" value="NZ_CP146256.1"/>
</dbReference>
<dbReference type="SUPFAM" id="SSF53613">
    <property type="entry name" value="Ribokinase-like"/>
    <property type="match status" value="1"/>
</dbReference>
<organism evidence="7 8">
    <name type="scientific">Kineothrix sedimenti</name>
    <dbReference type="NCBI Taxonomy" id="3123317"/>
    <lineage>
        <taxon>Bacteria</taxon>
        <taxon>Bacillati</taxon>
        <taxon>Bacillota</taxon>
        <taxon>Clostridia</taxon>
        <taxon>Lachnospirales</taxon>
        <taxon>Lachnospiraceae</taxon>
        <taxon>Kineothrix</taxon>
    </lineage>
</organism>
<sequence>MSYVDKYRQYLEESTSLAAYSKKEGKAPVFAYTSNLDVVLVWDSKIYNEILDTYLKEEPYVKEGDVMDTLEDFARISSFYLMQGLGGNFDITDIAVCDYLNEMFVSEFALGGTCAQAAAAIGTMGFPVNVHLTDACRKVSEMMDHEGTTIIEGNKKVPIMKGTSMEEPVYHFILQFNKGDRIRILGREIEIPLSNRLILFYDTVHKEVPIKKEFLDYWNQEEQSPSSYLISGFDAIIDSGIMEKRLQELKPHLETMRKKHPETVIYFEGAFYMNPKVKEQASDTFGRYAHIIGMNEEELEQQAKRFGYEIDTQTIEDVLKGLEVILSKYPVKGIILHTKDYAMYYGDELKGVDIEKGLTMGNIMSATRARIGRYGNPQECEETLSLALSQRGLQFAEAAMQQDSERTIKVVPSRYLEHPKYTIGLGDTFTAGVHTCFIQRK</sequence>
<keyword evidence="6" id="KW-0324">Glycolysis</keyword>
<keyword evidence="8" id="KW-1185">Reference proteome</keyword>
<protein>
    <submittedName>
        <fullName evidence="7">ADP-dependent glucokinase/phosphofructokinase</fullName>
    </submittedName>
</protein>
<dbReference type="PROSITE" id="PS51255">
    <property type="entry name" value="ADPK"/>
    <property type="match status" value="1"/>
</dbReference>
<evidence type="ECO:0000256" key="4">
    <source>
        <dbReference type="ARBA" id="ARBA00022777"/>
    </source>
</evidence>
<evidence type="ECO:0000256" key="2">
    <source>
        <dbReference type="ARBA" id="ARBA00022679"/>
    </source>
</evidence>
<reference evidence="7 8" key="1">
    <citation type="submission" date="2024-02" db="EMBL/GenBank/DDBJ databases">
        <title>Bacterial strain from lacustrine sediment.</title>
        <authorList>
            <person name="Petit C."/>
            <person name="Fadhlaoui K."/>
        </authorList>
    </citation>
    <scope>NUCLEOTIDE SEQUENCE [LARGE SCALE GENOMIC DNA]</scope>
    <source>
        <strain evidence="7 8">IPX-CK</strain>
    </source>
</reference>
<evidence type="ECO:0000313" key="8">
    <source>
        <dbReference type="Proteomes" id="UP001451571"/>
    </source>
</evidence>
<dbReference type="Pfam" id="PF04587">
    <property type="entry name" value="ADP_PFK_GK"/>
    <property type="match status" value="1"/>
</dbReference>
<dbReference type="PANTHER" id="PTHR21208:SF1">
    <property type="entry name" value="ADP-DEPENDENT GLUCOKINASE"/>
    <property type="match status" value="1"/>
</dbReference>
<keyword evidence="1" id="KW-0963">Cytoplasm</keyword>
<evidence type="ECO:0000256" key="5">
    <source>
        <dbReference type="ARBA" id="ARBA00022842"/>
    </source>
</evidence>
<dbReference type="Gene3D" id="3.40.1190.20">
    <property type="match status" value="1"/>
</dbReference>
<evidence type="ECO:0000256" key="3">
    <source>
        <dbReference type="ARBA" id="ARBA00022723"/>
    </source>
</evidence>
<gene>
    <name evidence="7" type="ORF">V6984_06605</name>
</gene>
<dbReference type="InterPro" id="IPR029056">
    <property type="entry name" value="Ribokinase-like"/>
</dbReference>
<evidence type="ECO:0000256" key="6">
    <source>
        <dbReference type="ARBA" id="ARBA00023152"/>
    </source>
</evidence>
<keyword evidence="4" id="KW-0418">Kinase</keyword>
<accession>A0ABZ3EYU0</accession>
<dbReference type="InterPro" id="IPR007666">
    <property type="entry name" value="ADP_PFK/GK"/>
</dbReference>
<keyword evidence="5" id="KW-0460">Magnesium</keyword>